<dbReference type="EMBL" id="SOCP01000028">
    <property type="protein sequence ID" value="TDV37783.1"/>
    <property type="molecule type" value="Genomic_DNA"/>
</dbReference>
<reference evidence="1 2" key="1">
    <citation type="submission" date="2019-03" db="EMBL/GenBank/DDBJ databases">
        <title>Genomic Encyclopedia of Archaeal and Bacterial Type Strains, Phase II (KMG-II): from individual species to whole genera.</title>
        <authorList>
            <person name="Goeker M."/>
        </authorList>
    </citation>
    <scope>NUCLEOTIDE SEQUENCE [LARGE SCALE GENOMIC DNA]</scope>
    <source>
        <strain evidence="1 2">DSM 45499</strain>
    </source>
</reference>
<keyword evidence="2" id="KW-1185">Reference proteome</keyword>
<dbReference type="AlphaFoldDB" id="A0A4R7UTF9"/>
<evidence type="ECO:0000313" key="2">
    <source>
        <dbReference type="Proteomes" id="UP000294927"/>
    </source>
</evidence>
<name>A0A4R7UTF9_9PSEU</name>
<organism evidence="1 2">
    <name type="scientific">Actinophytocola oryzae</name>
    <dbReference type="NCBI Taxonomy" id="502181"/>
    <lineage>
        <taxon>Bacteria</taxon>
        <taxon>Bacillati</taxon>
        <taxon>Actinomycetota</taxon>
        <taxon>Actinomycetes</taxon>
        <taxon>Pseudonocardiales</taxon>
        <taxon>Pseudonocardiaceae</taxon>
    </lineage>
</organism>
<gene>
    <name evidence="1" type="ORF">CLV71_12847</name>
</gene>
<protein>
    <submittedName>
        <fullName evidence="1">Uncharacterized protein</fullName>
    </submittedName>
</protein>
<accession>A0A4R7UTF9</accession>
<evidence type="ECO:0000313" key="1">
    <source>
        <dbReference type="EMBL" id="TDV37783.1"/>
    </source>
</evidence>
<dbReference type="Proteomes" id="UP000294927">
    <property type="component" value="Unassembled WGS sequence"/>
</dbReference>
<proteinExistence type="predicted"/>
<comment type="caution">
    <text evidence="1">The sequence shown here is derived from an EMBL/GenBank/DDBJ whole genome shotgun (WGS) entry which is preliminary data.</text>
</comment>
<sequence>MQMNGPVYGKPLNQNALDARKRRGYKGSPLFSYRDTLEYAVVRPEAASIVCYAFAQAGGASEDGCEVDP</sequence>